<dbReference type="CDD" id="cd17895">
    <property type="entry name" value="AGPR_1_N"/>
    <property type="match status" value="1"/>
</dbReference>
<comment type="caution">
    <text evidence="10">The sequence shown here is derived from an EMBL/GenBank/DDBJ whole genome shotgun (WGS) entry which is preliminary data.</text>
</comment>
<dbReference type="NCBIfam" id="TIGR01850">
    <property type="entry name" value="argC"/>
    <property type="match status" value="1"/>
</dbReference>
<dbReference type="UniPathway" id="UPA00068">
    <property type="reaction ID" value="UER00108"/>
</dbReference>
<evidence type="ECO:0000313" key="11">
    <source>
        <dbReference type="Proteomes" id="UP000231267"/>
    </source>
</evidence>
<evidence type="ECO:0000256" key="3">
    <source>
        <dbReference type="ARBA" id="ARBA00022605"/>
    </source>
</evidence>
<sequence>MKKIAVVGATGYAGEELIKILLKHPACQITYICAKIDKPQKFSDIFSWAKGRLDLVCDNPDLKKLNQSAEIVFLALPHRTSMEIASDILKAGKVVIDLSADYRFKDVAEYEKWYVVKHKDMANLDKAVYGLPELYKEKIKNAKLIANPGCYPTAAILSLAPLLKEKICQAEGIIIDAKTGYSGAGRKPGNDPFMSQINDNLKAYKIDAHQHSPEIDQELSNVAGESVKVVFVPHLLPIERGILETIYVKAKSEKLKAKSLIELYNKFYKDAPFVRIKNEDEFPQLSDVQNTNFCDIGVKVNSDGKFIIIVSAIDNLTKGAAGQAVQNMNIVCGFNETEGLL</sequence>
<dbReference type="InterPro" id="IPR050085">
    <property type="entry name" value="AGPR"/>
</dbReference>
<feature type="active site" evidence="7 8">
    <location>
        <position position="150"/>
    </location>
</feature>
<feature type="domain" description="Semialdehyde dehydrogenase NAD-binding" evidence="9">
    <location>
        <begin position="3"/>
        <end position="142"/>
    </location>
</feature>
<dbReference type="SUPFAM" id="SSF51735">
    <property type="entry name" value="NAD(P)-binding Rossmann-fold domains"/>
    <property type="match status" value="1"/>
</dbReference>
<comment type="subcellular location">
    <subcellularLocation>
        <location evidence="7">Cytoplasm</location>
    </subcellularLocation>
</comment>
<evidence type="ECO:0000256" key="2">
    <source>
        <dbReference type="ARBA" id="ARBA00022571"/>
    </source>
</evidence>
<dbReference type="GO" id="GO:0051287">
    <property type="term" value="F:NAD binding"/>
    <property type="evidence" value="ECO:0007669"/>
    <property type="project" value="InterPro"/>
</dbReference>
<dbReference type="GO" id="GO:0005737">
    <property type="term" value="C:cytoplasm"/>
    <property type="evidence" value="ECO:0007669"/>
    <property type="project" value="UniProtKB-SubCell"/>
</dbReference>
<dbReference type="Pfam" id="PF22698">
    <property type="entry name" value="Semialdhyde_dhC_1"/>
    <property type="match status" value="1"/>
</dbReference>
<evidence type="ECO:0000256" key="7">
    <source>
        <dbReference type="HAMAP-Rule" id="MF_00150"/>
    </source>
</evidence>
<dbReference type="AlphaFoldDB" id="A0A2J0LKN7"/>
<keyword evidence="5 7" id="KW-0560">Oxidoreductase</keyword>
<organism evidence="10 11">
    <name type="scientific">Candidatus Taenaricola geysiri</name>
    <dbReference type="NCBI Taxonomy" id="1974752"/>
    <lineage>
        <taxon>Bacteria</taxon>
        <taxon>Pseudomonadati</taxon>
        <taxon>Candidatus Omnitrophota</taxon>
        <taxon>Candidatus Taenaricola</taxon>
    </lineage>
</organism>
<comment type="similarity">
    <text evidence="7">Belongs to the NAGSA dehydrogenase family. Type 1 subfamily.</text>
</comment>
<dbReference type="FunFam" id="3.30.360.10:FF:000014">
    <property type="entry name" value="N-acetyl-gamma-glutamyl-phosphate reductase"/>
    <property type="match status" value="1"/>
</dbReference>
<evidence type="ECO:0000256" key="1">
    <source>
        <dbReference type="ARBA" id="ARBA00004862"/>
    </source>
</evidence>
<evidence type="ECO:0000313" key="10">
    <source>
        <dbReference type="EMBL" id="PIW66173.1"/>
    </source>
</evidence>
<keyword evidence="2 7" id="KW-0055">Arginine biosynthesis</keyword>
<gene>
    <name evidence="7" type="primary">argC</name>
    <name evidence="10" type="ORF">COW11_04725</name>
</gene>
<comment type="catalytic activity">
    <reaction evidence="6 7">
        <text>N-acetyl-L-glutamate 5-semialdehyde + phosphate + NADP(+) = N-acetyl-L-glutamyl 5-phosphate + NADPH + H(+)</text>
        <dbReference type="Rhea" id="RHEA:21588"/>
        <dbReference type="ChEBI" id="CHEBI:15378"/>
        <dbReference type="ChEBI" id="CHEBI:29123"/>
        <dbReference type="ChEBI" id="CHEBI:43474"/>
        <dbReference type="ChEBI" id="CHEBI:57783"/>
        <dbReference type="ChEBI" id="CHEBI:57936"/>
        <dbReference type="ChEBI" id="CHEBI:58349"/>
        <dbReference type="EC" id="1.2.1.38"/>
    </reaction>
</comment>
<protein>
    <recommendedName>
        <fullName evidence="7">N-acetyl-gamma-glutamyl-phosphate reductase</fullName>
        <shortName evidence="7">AGPR</shortName>
        <ecNumber evidence="7">1.2.1.38</ecNumber>
    </recommendedName>
    <alternativeName>
        <fullName evidence="7">N-acetyl-glutamate semialdehyde dehydrogenase</fullName>
        <shortName evidence="7">NAGSA dehydrogenase</shortName>
    </alternativeName>
</protein>
<name>A0A2J0LKN7_9BACT</name>
<keyword evidence="3 7" id="KW-0028">Amino-acid biosynthesis</keyword>
<dbReference type="Gene3D" id="3.40.50.720">
    <property type="entry name" value="NAD(P)-binding Rossmann-like Domain"/>
    <property type="match status" value="1"/>
</dbReference>
<dbReference type="PROSITE" id="PS01224">
    <property type="entry name" value="ARGC"/>
    <property type="match status" value="1"/>
</dbReference>
<evidence type="ECO:0000256" key="4">
    <source>
        <dbReference type="ARBA" id="ARBA00022857"/>
    </source>
</evidence>
<dbReference type="PANTHER" id="PTHR32338">
    <property type="entry name" value="N-ACETYL-GAMMA-GLUTAMYL-PHOSPHATE REDUCTASE, CHLOROPLASTIC-RELATED-RELATED"/>
    <property type="match status" value="1"/>
</dbReference>
<dbReference type="GO" id="GO:0070401">
    <property type="term" value="F:NADP+ binding"/>
    <property type="evidence" value="ECO:0007669"/>
    <property type="project" value="InterPro"/>
</dbReference>
<dbReference type="GO" id="GO:0006526">
    <property type="term" value="P:L-arginine biosynthetic process"/>
    <property type="evidence" value="ECO:0007669"/>
    <property type="project" value="UniProtKB-UniRule"/>
</dbReference>
<dbReference type="Pfam" id="PF01118">
    <property type="entry name" value="Semialdhyde_dh"/>
    <property type="match status" value="1"/>
</dbReference>
<comment type="function">
    <text evidence="7">Catalyzes the NADPH-dependent reduction of N-acetyl-5-glutamyl phosphate to yield N-acetyl-L-glutamate 5-semialdehyde.</text>
</comment>
<dbReference type="SMART" id="SM00859">
    <property type="entry name" value="Semialdhyde_dh"/>
    <property type="match status" value="1"/>
</dbReference>
<keyword evidence="4 7" id="KW-0521">NADP</keyword>
<dbReference type="HAMAP" id="MF_00150">
    <property type="entry name" value="ArgC_type1"/>
    <property type="match status" value="1"/>
</dbReference>
<dbReference type="Proteomes" id="UP000231267">
    <property type="component" value="Unassembled WGS sequence"/>
</dbReference>
<evidence type="ECO:0000256" key="8">
    <source>
        <dbReference type="PROSITE-ProRule" id="PRU10010"/>
    </source>
</evidence>
<dbReference type="EMBL" id="PFGP01000107">
    <property type="protein sequence ID" value="PIW66173.1"/>
    <property type="molecule type" value="Genomic_DNA"/>
</dbReference>
<evidence type="ECO:0000256" key="6">
    <source>
        <dbReference type="ARBA" id="ARBA00050557"/>
    </source>
</evidence>
<dbReference type="Gene3D" id="3.30.360.10">
    <property type="entry name" value="Dihydrodipicolinate Reductase, domain 2"/>
    <property type="match status" value="1"/>
</dbReference>
<evidence type="ECO:0000259" key="9">
    <source>
        <dbReference type="SMART" id="SM00859"/>
    </source>
</evidence>
<dbReference type="InterPro" id="IPR023013">
    <property type="entry name" value="AGPR_AS"/>
</dbReference>
<proteinExistence type="inferred from homology"/>
<dbReference type="InterPro" id="IPR058924">
    <property type="entry name" value="AGPR_dimerisation_dom"/>
</dbReference>
<dbReference type="GO" id="GO:0003942">
    <property type="term" value="F:N-acetyl-gamma-glutamyl-phosphate reductase activity"/>
    <property type="evidence" value="ECO:0007669"/>
    <property type="project" value="UniProtKB-UniRule"/>
</dbReference>
<dbReference type="EC" id="1.2.1.38" evidence="7"/>
<accession>A0A2J0LKN7</accession>
<dbReference type="SUPFAM" id="SSF55347">
    <property type="entry name" value="Glyceraldehyde-3-phosphate dehydrogenase-like, C-terminal domain"/>
    <property type="match status" value="1"/>
</dbReference>
<reference evidence="10 11" key="1">
    <citation type="submission" date="2017-09" db="EMBL/GenBank/DDBJ databases">
        <title>Depth-based differentiation of microbial function through sediment-hosted aquifers and enrichment of novel symbionts in the deep terrestrial subsurface.</title>
        <authorList>
            <person name="Probst A.J."/>
            <person name="Ladd B."/>
            <person name="Jarett J.K."/>
            <person name="Geller-Mcgrath D.E."/>
            <person name="Sieber C.M."/>
            <person name="Emerson J.B."/>
            <person name="Anantharaman K."/>
            <person name="Thomas B.C."/>
            <person name="Malmstrom R."/>
            <person name="Stieglmeier M."/>
            <person name="Klingl A."/>
            <person name="Woyke T."/>
            <person name="Ryan C.M."/>
            <person name="Banfield J.F."/>
        </authorList>
    </citation>
    <scope>NUCLEOTIDE SEQUENCE [LARGE SCALE GENOMIC DNA]</scope>
    <source>
        <strain evidence="10">CG12_big_fil_rev_8_21_14_0_65_43_15</strain>
    </source>
</reference>
<comment type="pathway">
    <text evidence="1 7">Amino-acid biosynthesis; L-arginine biosynthesis; N(2)-acetyl-L-ornithine from L-glutamate: step 3/4.</text>
</comment>
<evidence type="ECO:0000256" key="5">
    <source>
        <dbReference type="ARBA" id="ARBA00023002"/>
    </source>
</evidence>
<dbReference type="InterPro" id="IPR000706">
    <property type="entry name" value="AGPR_type-1"/>
</dbReference>
<dbReference type="InterPro" id="IPR036291">
    <property type="entry name" value="NAD(P)-bd_dom_sf"/>
</dbReference>
<dbReference type="InterPro" id="IPR000534">
    <property type="entry name" value="Semialdehyde_DH_NAD-bd"/>
</dbReference>
<dbReference type="CDD" id="cd23934">
    <property type="entry name" value="AGPR_1_C"/>
    <property type="match status" value="1"/>
</dbReference>
<keyword evidence="7" id="KW-0963">Cytoplasm</keyword>
<dbReference type="PANTHER" id="PTHR32338:SF10">
    <property type="entry name" value="N-ACETYL-GAMMA-GLUTAMYL-PHOSPHATE REDUCTASE, CHLOROPLASTIC-RELATED"/>
    <property type="match status" value="1"/>
</dbReference>